<evidence type="ECO:0000313" key="2">
    <source>
        <dbReference type="EMBL" id="QOR16837.1"/>
    </source>
</evidence>
<proteinExistence type="predicted"/>
<dbReference type="RefSeq" id="WP_197543266.1">
    <property type="nucleotide sequence ID" value="NZ_CP063120.1"/>
</dbReference>
<protein>
    <recommendedName>
        <fullName evidence="1">DUF6378 domain-containing protein</fullName>
    </recommendedName>
</protein>
<dbReference type="EMBL" id="CP063120">
    <property type="protein sequence ID" value="QOR16837.1"/>
    <property type="molecule type" value="Genomic_DNA"/>
</dbReference>
<sequence>MTTEDVLNERRNTHGDFIQGSVTFNALMELINKNRKNIDGVQYYALTMIAGKLVRILNGNSHETDHWQDIIGYATLGGRLELAESLDNTSEPLVDILPVVNLKQ</sequence>
<gene>
    <name evidence="2" type="ORF">INP94_08145</name>
</gene>
<reference evidence="2 3" key="1">
    <citation type="submission" date="2020-10" db="EMBL/GenBank/DDBJ databases">
        <title>Genomic diversity and antimicrobial resistance of Haemophilus colonising the airways of young children with cystic fibrosis.</title>
        <authorList>
            <person name="Watts S.C."/>
            <person name="Judd L.M."/>
            <person name="Carzino R."/>
            <person name="Ranganathan S."/>
            <person name="Holt K.E."/>
        </authorList>
    </citation>
    <scope>NUCLEOTIDE SEQUENCE [LARGE SCALE GENOMIC DNA]</scope>
    <source>
        <strain evidence="2 3">M1C137_2</strain>
    </source>
</reference>
<organism evidence="2 3">
    <name type="scientific">Haemophilus parainfluenzae</name>
    <dbReference type="NCBI Taxonomy" id="729"/>
    <lineage>
        <taxon>Bacteria</taxon>
        <taxon>Pseudomonadati</taxon>
        <taxon>Pseudomonadota</taxon>
        <taxon>Gammaproteobacteria</taxon>
        <taxon>Pasteurellales</taxon>
        <taxon>Pasteurellaceae</taxon>
        <taxon>Haemophilus</taxon>
    </lineage>
</organism>
<evidence type="ECO:0000313" key="3">
    <source>
        <dbReference type="Proteomes" id="UP000595009"/>
    </source>
</evidence>
<dbReference type="Pfam" id="PF19905">
    <property type="entry name" value="DUF6378"/>
    <property type="match status" value="1"/>
</dbReference>
<dbReference type="InterPro" id="IPR045958">
    <property type="entry name" value="DUF6378"/>
</dbReference>
<dbReference type="AlphaFoldDB" id="A0A7M1NV53"/>
<dbReference type="Proteomes" id="UP000595009">
    <property type="component" value="Chromosome"/>
</dbReference>
<name>A0A7M1NV53_HAEPA</name>
<evidence type="ECO:0000259" key="1">
    <source>
        <dbReference type="Pfam" id="PF19905"/>
    </source>
</evidence>
<accession>A0A7M1NV53</accession>
<feature type="domain" description="DUF6378" evidence="1">
    <location>
        <begin position="6"/>
        <end position="80"/>
    </location>
</feature>